<keyword evidence="2" id="KW-1185">Reference proteome</keyword>
<protein>
    <submittedName>
        <fullName evidence="1">Uncharacterized protein</fullName>
    </submittedName>
</protein>
<dbReference type="Proteomes" id="UP000790709">
    <property type="component" value="Unassembled WGS sequence"/>
</dbReference>
<evidence type="ECO:0000313" key="1">
    <source>
        <dbReference type="EMBL" id="KAH7928939.1"/>
    </source>
</evidence>
<dbReference type="EMBL" id="MU266347">
    <property type="protein sequence ID" value="KAH7928939.1"/>
    <property type="molecule type" value="Genomic_DNA"/>
</dbReference>
<proteinExistence type="predicted"/>
<evidence type="ECO:0000313" key="2">
    <source>
        <dbReference type="Proteomes" id="UP000790709"/>
    </source>
</evidence>
<organism evidence="1 2">
    <name type="scientific">Leucogyrophana mollusca</name>
    <dbReference type="NCBI Taxonomy" id="85980"/>
    <lineage>
        <taxon>Eukaryota</taxon>
        <taxon>Fungi</taxon>
        <taxon>Dikarya</taxon>
        <taxon>Basidiomycota</taxon>
        <taxon>Agaricomycotina</taxon>
        <taxon>Agaricomycetes</taxon>
        <taxon>Agaricomycetidae</taxon>
        <taxon>Boletales</taxon>
        <taxon>Boletales incertae sedis</taxon>
        <taxon>Leucogyrophana</taxon>
    </lineage>
</organism>
<reference evidence="1" key="1">
    <citation type="journal article" date="2021" name="New Phytol.">
        <title>Evolutionary innovations through gain and loss of genes in the ectomycorrhizal Boletales.</title>
        <authorList>
            <person name="Wu G."/>
            <person name="Miyauchi S."/>
            <person name="Morin E."/>
            <person name="Kuo A."/>
            <person name="Drula E."/>
            <person name="Varga T."/>
            <person name="Kohler A."/>
            <person name="Feng B."/>
            <person name="Cao Y."/>
            <person name="Lipzen A."/>
            <person name="Daum C."/>
            <person name="Hundley H."/>
            <person name="Pangilinan J."/>
            <person name="Johnson J."/>
            <person name="Barry K."/>
            <person name="LaButti K."/>
            <person name="Ng V."/>
            <person name="Ahrendt S."/>
            <person name="Min B."/>
            <person name="Choi I.G."/>
            <person name="Park H."/>
            <person name="Plett J.M."/>
            <person name="Magnuson J."/>
            <person name="Spatafora J.W."/>
            <person name="Nagy L.G."/>
            <person name="Henrissat B."/>
            <person name="Grigoriev I.V."/>
            <person name="Yang Z.L."/>
            <person name="Xu J."/>
            <person name="Martin F.M."/>
        </authorList>
    </citation>
    <scope>NUCLEOTIDE SEQUENCE</scope>
    <source>
        <strain evidence="1">KUC20120723A-06</strain>
    </source>
</reference>
<accession>A0ACB8BU61</accession>
<gene>
    <name evidence="1" type="ORF">BV22DRAFT_167157</name>
</gene>
<comment type="caution">
    <text evidence="1">The sequence shown here is derived from an EMBL/GenBank/DDBJ whole genome shotgun (WGS) entry which is preliminary data.</text>
</comment>
<name>A0ACB8BU61_9AGAM</name>
<sequence>MSRNRSCLIVRLILGLAVDEDDFRGFYLKAELMMMRWIVVVSRKVLLLVIIPAAVLPEAGLIGTPTRHPASPPEQPKVGPGPLLPSTHP</sequence>